<dbReference type="PANTHER" id="PTHR11017">
    <property type="entry name" value="LEUCINE-RICH REPEAT-CONTAINING PROTEIN"/>
    <property type="match status" value="1"/>
</dbReference>
<dbReference type="InterPro" id="IPR058192">
    <property type="entry name" value="WHD_ROQ1-like"/>
</dbReference>
<dbReference type="AlphaFoldDB" id="A0A922D1D9"/>
<evidence type="ECO:0000259" key="3">
    <source>
        <dbReference type="PROSITE" id="PS50104"/>
    </source>
</evidence>
<dbReference type="EMBL" id="CM031840">
    <property type="protein sequence ID" value="KAG6673422.1"/>
    <property type="molecule type" value="Genomic_DNA"/>
</dbReference>
<dbReference type="GO" id="GO:0043531">
    <property type="term" value="F:ADP binding"/>
    <property type="evidence" value="ECO:0007669"/>
    <property type="project" value="InterPro"/>
</dbReference>
<dbReference type="Pfam" id="PF01582">
    <property type="entry name" value="TIR"/>
    <property type="match status" value="1"/>
</dbReference>
<gene>
    <name evidence="4" type="ORF">I3842_16G111200</name>
</gene>
<dbReference type="GO" id="GO:0006952">
    <property type="term" value="P:defense response"/>
    <property type="evidence" value="ECO:0007669"/>
    <property type="project" value="InterPro"/>
</dbReference>
<organism evidence="4 5">
    <name type="scientific">Carya illinoinensis</name>
    <name type="common">Pecan</name>
    <dbReference type="NCBI Taxonomy" id="32201"/>
    <lineage>
        <taxon>Eukaryota</taxon>
        <taxon>Viridiplantae</taxon>
        <taxon>Streptophyta</taxon>
        <taxon>Embryophyta</taxon>
        <taxon>Tracheophyta</taxon>
        <taxon>Spermatophyta</taxon>
        <taxon>Magnoliopsida</taxon>
        <taxon>eudicotyledons</taxon>
        <taxon>Gunneridae</taxon>
        <taxon>Pentapetalae</taxon>
        <taxon>rosids</taxon>
        <taxon>fabids</taxon>
        <taxon>Fagales</taxon>
        <taxon>Juglandaceae</taxon>
        <taxon>Carya</taxon>
    </lineage>
</organism>
<dbReference type="Proteomes" id="UP000811246">
    <property type="component" value="Chromosome 16"/>
</dbReference>
<feature type="domain" description="TIR" evidence="3">
    <location>
        <begin position="19"/>
        <end position="185"/>
    </location>
</feature>
<keyword evidence="2" id="KW-0520">NAD</keyword>
<dbReference type="GO" id="GO:0007165">
    <property type="term" value="P:signal transduction"/>
    <property type="evidence" value="ECO:0007669"/>
    <property type="project" value="InterPro"/>
</dbReference>
<dbReference type="InterPro" id="IPR002182">
    <property type="entry name" value="NB-ARC"/>
</dbReference>
<dbReference type="SMART" id="SM00255">
    <property type="entry name" value="TIR"/>
    <property type="match status" value="1"/>
</dbReference>
<name>A0A922D1D9_CARIL</name>
<protein>
    <recommendedName>
        <fullName evidence="3">TIR domain-containing protein</fullName>
    </recommendedName>
</protein>
<sequence>MAFRLPDSSSASSSSALKWSFDVFLSFRGIDTRNNFTAHLYQALLAKGIKTYRDDTDLERAEGISPGLLKAIEESMIFIIILSPNYASSTWCLEELTKILECKETKQQIVLPVFYHVDPSDVRNLKESFGEALAKHHERFQEDPKVQRWKESLREVATLAGLHLAKDGNEYEFMQEIVKWVDLRIFKSRYEFDIAEHPIGLESRLKDLITNLEIGRNDITLMIGIYGIGGIGKTTLAKAIFNSIGRHFEARCFLKDVRENSSQQRGLVKMQENLLYELLGSFESSHSGSSGGINVIKRRLCSKRVLIILDDVNESRQLNELAGNHNWFGPGSRIVITTRDQHVLTYHPVDSTYEVQGLDNNQAIQLFNWHAFKRDKPDESYVQLTKCIIGYAKGLPLALIVLGSDLTGRTIDEWKNALEKYERNIHKGIYEILKISYDGLDNMEKDIFLDIACFLKGKSLEYVMKILEGCGFSSYFGIARLKDKCLINIRNQCVEMHDLLQEMGREIVQRESPKEAGKRSRLWFHKDIRDVLEENTGTNTIEGILLDFPEGDDKICLHSKTFENMRNLRLFINRNAQFSAGPNYLSNKLRVIDWPEYPSSVLPHNFHGNNLVEFEMPNSRIKELGGLISKNLTYMDLRYCKFITKIPDLSRNSNLESLDLGDCENLVEVHHSVGFLEKLCRFSVSGCCKLRILPKGFKLRSLRFFDFKYCWCLEEFPEIECEMEFLAKLDFQGTSIKKLHSSIENLKGLKRLDLYGSSLKELPSSIGNLTRLEELHAAGSSSSAIWKSLQVSNFFPALVELDISGSDIVIFPAQGVRFASLRHLLLNNCKKLEEILPIPLSISTVEARECTSLKSFALLSDILILIKNSGTIFSNFLRIDLYRCHKLCANMRPISSCEERHSTEQNRVDHFEDRYIDIIFPGNRIPSWFSYSKEAHDSNLCEIDINQPHHWNDKDEIVLYVVLGFRVGITDPIMDNADITVKIHDRSDWEDLYTRDVTFSWTDSDHVWMLWMSYGKEVDVSRFRFECKSEFVVFRRVGIHFLKKHEENVRDEDITGDEGGDCWLDFMDEKRHSSISYLENDNKNSEEDFYCGAIFNFLRCGAIFNFLRCLLPS</sequence>
<evidence type="ECO:0000256" key="2">
    <source>
        <dbReference type="ARBA" id="ARBA00023027"/>
    </source>
</evidence>
<comment type="caution">
    <text evidence="4">The sequence shown here is derived from an EMBL/GenBank/DDBJ whole genome shotgun (WGS) entry which is preliminary data.</text>
</comment>
<dbReference type="InterPro" id="IPR044974">
    <property type="entry name" value="Disease_R_plants"/>
</dbReference>
<dbReference type="Pfam" id="PF00931">
    <property type="entry name" value="NB-ARC"/>
    <property type="match status" value="1"/>
</dbReference>
<dbReference type="InterPro" id="IPR000157">
    <property type="entry name" value="TIR_dom"/>
</dbReference>
<evidence type="ECO:0000313" key="4">
    <source>
        <dbReference type="EMBL" id="KAG6673422.1"/>
    </source>
</evidence>
<evidence type="ECO:0000256" key="1">
    <source>
        <dbReference type="ARBA" id="ARBA00022737"/>
    </source>
</evidence>
<dbReference type="FunFam" id="3.40.50.10140:FF:000007">
    <property type="entry name" value="Disease resistance protein (TIR-NBS-LRR class)"/>
    <property type="match status" value="1"/>
</dbReference>
<proteinExistence type="predicted"/>
<dbReference type="PANTHER" id="PTHR11017:SF570">
    <property type="entry name" value="DISEASE RESISTANCE PROTEIN (TIR-NBS CLASS)-RELATED"/>
    <property type="match status" value="1"/>
</dbReference>
<keyword evidence="1" id="KW-0677">Repeat</keyword>
<accession>A0A922D1D9</accession>
<dbReference type="PROSITE" id="PS50104">
    <property type="entry name" value="TIR"/>
    <property type="match status" value="1"/>
</dbReference>
<evidence type="ECO:0000313" key="5">
    <source>
        <dbReference type="Proteomes" id="UP000811246"/>
    </source>
</evidence>
<reference evidence="4" key="1">
    <citation type="submission" date="2021-01" db="EMBL/GenBank/DDBJ databases">
        <authorList>
            <person name="Lovell J.T."/>
            <person name="Bentley N."/>
            <person name="Bhattarai G."/>
            <person name="Jenkins J.W."/>
            <person name="Sreedasyam A."/>
            <person name="Alarcon Y."/>
            <person name="Bock C."/>
            <person name="Boston L."/>
            <person name="Carlson J."/>
            <person name="Cervantes K."/>
            <person name="Clermont K."/>
            <person name="Krom N."/>
            <person name="Kubenka K."/>
            <person name="Mamidi S."/>
            <person name="Mattison C."/>
            <person name="Monteros M."/>
            <person name="Pisani C."/>
            <person name="Plott C."/>
            <person name="Rajasekar S."/>
            <person name="Rhein H.S."/>
            <person name="Rohla C."/>
            <person name="Song M."/>
            <person name="Hilaire R.S."/>
            <person name="Shu S."/>
            <person name="Wells L."/>
            <person name="Wang X."/>
            <person name="Webber J."/>
            <person name="Heerema R.J."/>
            <person name="Klein P."/>
            <person name="Conner P."/>
            <person name="Grauke L."/>
            <person name="Grimwood J."/>
            <person name="Schmutz J."/>
            <person name="Randall J.J."/>
        </authorList>
    </citation>
    <scope>NUCLEOTIDE SEQUENCE</scope>
    <source>
        <tissue evidence="4">Leaf</tissue>
    </source>
</reference>
<dbReference type="Pfam" id="PF23282">
    <property type="entry name" value="WHD_ROQ1"/>
    <property type="match status" value="1"/>
</dbReference>